<dbReference type="InterPro" id="IPR044666">
    <property type="entry name" value="Cyclophilin_A-like"/>
</dbReference>
<comment type="catalytic activity">
    <reaction evidence="1">
        <text>[protein]-peptidylproline (omega=180) = [protein]-peptidylproline (omega=0)</text>
        <dbReference type="Rhea" id="RHEA:16237"/>
        <dbReference type="Rhea" id="RHEA-COMP:10747"/>
        <dbReference type="Rhea" id="RHEA-COMP:10748"/>
        <dbReference type="ChEBI" id="CHEBI:83833"/>
        <dbReference type="ChEBI" id="CHEBI:83834"/>
        <dbReference type="EC" id="5.2.1.8"/>
    </reaction>
</comment>
<sequence length="489" mass="55412">MSNLYATEPAPNGKVIVDTTSGEIEIELWGKECPKAVRNFLQLSMEGYYDGIIFHRIVKGFIIQTGDPTGTGMGGESVYGEPFADEVHSRLKFNRLVGPRWGYVLTLRRGLIGMANNSKRNTNNSQWFITLDRADELTGKHTMFGRINGPTYYNVLNIGNLDIDTEDRPLIPPKITGVRIIENPFDDIVPRITAAEKRAQQQARLEARQESEKRAKRAKAKKNTVLLSFGEAEEEDASQVTIKKKDLGRQDLVTSSEPKEKKKKKVQKVAPEPVNEPEAVPEASTSKPERQAVDLKAIRAEHERQKLGDRLAHILKETVLTDSSSRKTDIERMQEDLRMMKKRMGEDSDSDSDTSSTRRKRRKGPSALEQELAKYSKGRGRAATRHSRKGRRDDDDDLMRDLGMFTKKITEMENDGGAQEMGDGEDEGGQEVDDDVGWLRHALKFEHEVSDETRRAEENYTVIDTRAKARELAAQEKQEKKDKQRARQT</sequence>
<evidence type="ECO:0000313" key="8">
    <source>
        <dbReference type="Proteomes" id="UP000279236"/>
    </source>
</evidence>
<comment type="caution">
    <text evidence="7">The sequence shown here is derived from an EMBL/GenBank/DDBJ whole genome shotgun (WGS) entry which is preliminary data.</text>
</comment>
<evidence type="ECO:0000256" key="4">
    <source>
        <dbReference type="ARBA" id="ARBA00038509"/>
    </source>
</evidence>
<dbReference type="CDD" id="cd01925">
    <property type="entry name" value="cyclophilin_CeCYP16-like"/>
    <property type="match status" value="1"/>
</dbReference>
<dbReference type="PROSITE" id="PS50072">
    <property type="entry name" value="CSA_PPIASE_2"/>
    <property type="match status" value="1"/>
</dbReference>
<accession>A0A427XMC2</accession>
<feature type="region of interest" description="Disordered" evidence="5">
    <location>
        <begin position="200"/>
        <end position="220"/>
    </location>
</feature>
<keyword evidence="7" id="KW-0413">Isomerase</keyword>
<reference evidence="7 8" key="1">
    <citation type="submission" date="2018-11" db="EMBL/GenBank/DDBJ databases">
        <title>Genome sequence of Apiotrichum porosum DSM 27194.</title>
        <authorList>
            <person name="Aliyu H."/>
            <person name="Gorte O."/>
            <person name="Ochsenreither K."/>
        </authorList>
    </citation>
    <scope>NUCLEOTIDE SEQUENCE [LARGE SCALE GENOMIC DNA]</scope>
    <source>
        <strain evidence="7 8">DSM 27194</strain>
    </source>
</reference>
<dbReference type="OrthoDB" id="442970at2759"/>
<dbReference type="PRINTS" id="PR00153">
    <property type="entry name" value="CSAPPISMRASE"/>
</dbReference>
<feature type="domain" description="PPIase cyclophilin-type" evidence="6">
    <location>
        <begin position="18"/>
        <end position="180"/>
    </location>
</feature>
<evidence type="ECO:0000313" key="7">
    <source>
        <dbReference type="EMBL" id="RSH79978.1"/>
    </source>
</evidence>
<comment type="similarity">
    <text evidence="4">Belongs to the cyclophilin-type PPIase family. CWC27 subfamily.</text>
</comment>
<feature type="compositionally biased region" description="Basic and acidic residues" evidence="5">
    <location>
        <begin position="200"/>
        <end position="213"/>
    </location>
</feature>
<dbReference type="STRING" id="105984.A0A427XMC2"/>
<dbReference type="GeneID" id="39594192"/>
<dbReference type="PANTHER" id="PTHR45625:SF6">
    <property type="entry name" value="SPLICEOSOME-ASSOCIATED PROTEIN CWC27 HOMOLOG"/>
    <property type="match status" value="1"/>
</dbReference>
<feature type="region of interest" description="Disordered" evidence="5">
    <location>
        <begin position="321"/>
        <end position="432"/>
    </location>
</feature>
<comment type="subcellular location">
    <subcellularLocation>
        <location evidence="2">Nucleus</location>
    </subcellularLocation>
</comment>
<keyword evidence="3" id="KW-0539">Nucleus</keyword>
<dbReference type="PANTHER" id="PTHR45625">
    <property type="entry name" value="PEPTIDYL-PROLYL CIS-TRANS ISOMERASE-RELATED"/>
    <property type="match status" value="1"/>
</dbReference>
<gene>
    <name evidence="7" type="primary">CWC27</name>
    <name evidence="7" type="ORF">EHS24_009649</name>
</gene>
<dbReference type="AlphaFoldDB" id="A0A427XMC2"/>
<proteinExistence type="inferred from homology"/>
<dbReference type="Pfam" id="PF00160">
    <property type="entry name" value="Pro_isomerase"/>
    <property type="match status" value="1"/>
</dbReference>
<feature type="compositionally biased region" description="Acidic residues" evidence="5">
    <location>
        <begin position="422"/>
        <end position="432"/>
    </location>
</feature>
<evidence type="ECO:0000259" key="6">
    <source>
        <dbReference type="PROSITE" id="PS50072"/>
    </source>
</evidence>
<protein>
    <submittedName>
        <fullName evidence="7">Peptidyl-prolyl isomerase cwc27</fullName>
    </submittedName>
</protein>
<dbReference type="GO" id="GO:0003755">
    <property type="term" value="F:peptidyl-prolyl cis-trans isomerase activity"/>
    <property type="evidence" value="ECO:0007669"/>
    <property type="project" value="UniProtKB-EC"/>
</dbReference>
<feature type="region of interest" description="Disordered" evidence="5">
    <location>
        <begin position="249"/>
        <end position="291"/>
    </location>
</feature>
<feature type="compositionally biased region" description="Basic residues" evidence="5">
    <location>
        <begin position="376"/>
        <end position="390"/>
    </location>
</feature>
<dbReference type="GO" id="GO:0071013">
    <property type="term" value="C:catalytic step 2 spliceosome"/>
    <property type="evidence" value="ECO:0007669"/>
    <property type="project" value="TreeGrafter"/>
</dbReference>
<dbReference type="InterPro" id="IPR029000">
    <property type="entry name" value="Cyclophilin-like_dom_sf"/>
</dbReference>
<evidence type="ECO:0000256" key="3">
    <source>
        <dbReference type="ARBA" id="ARBA00023242"/>
    </source>
</evidence>
<dbReference type="Gene3D" id="2.40.100.10">
    <property type="entry name" value="Cyclophilin-like"/>
    <property type="match status" value="1"/>
</dbReference>
<feature type="compositionally biased region" description="Low complexity" evidence="5">
    <location>
        <begin position="268"/>
        <end position="283"/>
    </location>
</feature>
<evidence type="ECO:0000256" key="5">
    <source>
        <dbReference type="SAM" id="MobiDB-lite"/>
    </source>
</evidence>
<organism evidence="7 8">
    <name type="scientific">Apiotrichum porosum</name>
    <dbReference type="NCBI Taxonomy" id="105984"/>
    <lineage>
        <taxon>Eukaryota</taxon>
        <taxon>Fungi</taxon>
        <taxon>Dikarya</taxon>
        <taxon>Basidiomycota</taxon>
        <taxon>Agaricomycotina</taxon>
        <taxon>Tremellomycetes</taxon>
        <taxon>Trichosporonales</taxon>
        <taxon>Trichosporonaceae</taxon>
        <taxon>Apiotrichum</taxon>
    </lineage>
</organism>
<evidence type="ECO:0000256" key="2">
    <source>
        <dbReference type="ARBA" id="ARBA00004123"/>
    </source>
</evidence>
<dbReference type="SUPFAM" id="SSF50891">
    <property type="entry name" value="Cyclophilin-like"/>
    <property type="match status" value="1"/>
</dbReference>
<dbReference type="InterPro" id="IPR002130">
    <property type="entry name" value="Cyclophilin-type_PPIase_dom"/>
</dbReference>
<feature type="compositionally biased region" description="Basic and acidic residues" evidence="5">
    <location>
        <begin position="324"/>
        <end position="346"/>
    </location>
</feature>
<dbReference type="EMBL" id="RSCE01000009">
    <property type="protein sequence ID" value="RSH79978.1"/>
    <property type="molecule type" value="Genomic_DNA"/>
</dbReference>
<name>A0A427XMC2_9TREE</name>
<evidence type="ECO:0000256" key="1">
    <source>
        <dbReference type="ARBA" id="ARBA00000971"/>
    </source>
</evidence>
<keyword evidence="8" id="KW-1185">Reference proteome</keyword>
<dbReference type="RefSeq" id="XP_028475087.1">
    <property type="nucleotide sequence ID" value="XM_028624919.1"/>
</dbReference>
<dbReference type="Proteomes" id="UP000279236">
    <property type="component" value="Unassembled WGS sequence"/>
</dbReference>